<sequence length="352" mass="38641">MDSNKAALYGPNDRQRAPFSRQTGLFDAYTANLTQPTDGALNNRRRSRSTKRYKLCATGVPGPNRRTRCTSSSSSSSSSEINLIMRRELMPARYSAPSQRPPRQVYSLSPPDFVFSNAAGTSTRRSRLRLPRRRRSPKCSLLSADISDLRSRSLTRTHGDASPAVFDMPQRRGADGCVVWGRPDVLSQGHGQRGLDSTDRARAMRRWGLFGPWTESDGGTGPPAIGSDTTQSGRPKQPSVGRVVISVIPADHRFSHGWVSVDMPVSSSNPAPPWYSGAEEAPVPSQPLIRMPRHQFAEKPRSECIVLGEPARNSTLYGTQQARPPCVLSTDHGLGKVSSPYVGQWVEHARLP</sequence>
<keyword evidence="3" id="KW-1185">Reference proteome</keyword>
<accession>A0AA37GK14</accession>
<feature type="compositionally biased region" description="Basic residues" evidence="1">
    <location>
        <begin position="43"/>
        <end position="54"/>
    </location>
</feature>
<dbReference type="Proteomes" id="UP001055172">
    <property type="component" value="Unassembled WGS sequence"/>
</dbReference>
<reference evidence="2 3" key="1">
    <citation type="submission" date="2021-07" db="EMBL/GenBank/DDBJ databases">
        <title>Genome data of Colletotrichum spaethianum.</title>
        <authorList>
            <person name="Utami Y.D."/>
            <person name="Hiruma K."/>
        </authorList>
    </citation>
    <scope>NUCLEOTIDE SEQUENCE [LARGE SCALE GENOMIC DNA]</scope>
    <source>
        <strain evidence="2 3">MAFF 242679</strain>
    </source>
</reference>
<organism evidence="2 3">
    <name type="scientific">Colletotrichum liriopes</name>
    <dbReference type="NCBI Taxonomy" id="708192"/>
    <lineage>
        <taxon>Eukaryota</taxon>
        <taxon>Fungi</taxon>
        <taxon>Dikarya</taxon>
        <taxon>Ascomycota</taxon>
        <taxon>Pezizomycotina</taxon>
        <taxon>Sordariomycetes</taxon>
        <taxon>Hypocreomycetidae</taxon>
        <taxon>Glomerellales</taxon>
        <taxon>Glomerellaceae</taxon>
        <taxon>Colletotrichum</taxon>
        <taxon>Colletotrichum spaethianum species complex</taxon>
    </lineage>
</organism>
<proteinExistence type="predicted"/>
<name>A0AA37GK14_9PEZI</name>
<gene>
    <name evidence="2" type="ORF">ColLi_04952</name>
</gene>
<dbReference type="AlphaFoldDB" id="A0AA37GK14"/>
<protein>
    <submittedName>
        <fullName evidence="2">Uncharacterized protein</fullName>
    </submittedName>
</protein>
<feature type="region of interest" description="Disordered" evidence="1">
    <location>
        <begin position="117"/>
        <end position="136"/>
    </location>
</feature>
<feature type="region of interest" description="Disordered" evidence="1">
    <location>
        <begin position="211"/>
        <end position="238"/>
    </location>
</feature>
<evidence type="ECO:0000313" key="2">
    <source>
        <dbReference type="EMBL" id="GJC82114.1"/>
    </source>
</evidence>
<evidence type="ECO:0000313" key="3">
    <source>
        <dbReference type="Proteomes" id="UP001055172"/>
    </source>
</evidence>
<feature type="region of interest" description="Disordered" evidence="1">
    <location>
        <begin position="1"/>
        <end position="81"/>
    </location>
</feature>
<evidence type="ECO:0000256" key="1">
    <source>
        <dbReference type="SAM" id="MobiDB-lite"/>
    </source>
</evidence>
<dbReference type="EMBL" id="BPPX01000008">
    <property type="protein sequence ID" value="GJC82114.1"/>
    <property type="molecule type" value="Genomic_DNA"/>
</dbReference>
<comment type="caution">
    <text evidence="2">The sequence shown here is derived from an EMBL/GenBank/DDBJ whole genome shotgun (WGS) entry which is preliminary data.</text>
</comment>
<feature type="compositionally biased region" description="Basic residues" evidence="1">
    <location>
        <begin position="124"/>
        <end position="136"/>
    </location>
</feature>